<accession>A0A2V2NIC0</accession>
<reference evidence="1 2" key="1">
    <citation type="submission" date="2018-05" db="EMBL/GenBank/DDBJ databases">
        <title>Draft genome of Methanospirillum stamsii Pt1.</title>
        <authorList>
            <person name="Dueholm M.S."/>
            <person name="Nielsen P.H."/>
            <person name="Bakmann L.F."/>
            <person name="Otzen D.E."/>
        </authorList>
    </citation>
    <scope>NUCLEOTIDE SEQUENCE [LARGE SCALE GENOMIC DNA]</scope>
    <source>
        <strain evidence="1 2">Pt1</strain>
    </source>
</reference>
<dbReference type="EMBL" id="QGMZ01000004">
    <property type="protein sequence ID" value="PWR76167.1"/>
    <property type="molecule type" value="Genomic_DNA"/>
</dbReference>
<comment type="caution">
    <text evidence="1">The sequence shown here is derived from an EMBL/GenBank/DDBJ whole genome shotgun (WGS) entry which is preliminary data.</text>
</comment>
<dbReference type="OrthoDB" id="115963at2157"/>
<dbReference type="InterPro" id="IPR035069">
    <property type="entry name" value="TTHA1013/TTHA0281-like"/>
</dbReference>
<dbReference type="SUPFAM" id="SSF143100">
    <property type="entry name" value="TTHA1013/TTHA0281-like"/>
    <property type="match status" value="1"/>
</dbReference>
<protein>
    <recommendedName>
        <fullName evidence="3">Type II toxin-antitoxin system HicB family antitoxin</fullName>
    </recommendedName>
</protein>
<evidence type="ECO:0000313" key="1">
    <source>
        <dbReference type="EMBL" id="PWR76167.1"/>
    </source>
</evidence>
<dbReference type="Proteomes" id="UP000245934">
    <property type="component" value="Unassembled WGS sequence"/>
</dbReference>
<evidence type="ECO:0008006" key="3">
    <source>
        <dbReference type="Google" id="ProtNLM"/>
    </source>
</evidence>
<dbReference type="AlphaFoldDB" id="A0A2V2NIC0"/>
<proteinExistence type="predicted"/>
<sequence length="82" mass="9042">MKTIIIPITITYLPEGFFLATSDVLPGLIAQGSSIDETIEIAEDVARHLISIELEEKGNNNIETDHESQYLLDIHVPIPVSV</sequence>
<organism evidence="1 2">
    <name type="scientific">Methanospirillum stamsii</name>
    <dbReference type="NCBI Taxonomy" id="1277351"/>
    <lineage>
        <taxon>Archaea</taxon>
        <taxon>Methanobacteriati</taxon>
        <taxon>Methanobacteriota</taxon>
        <taxon>Stenosarchaea group</taxon>
        <taxon>Methanomicrobia</taxon>
        <taxon>Methanomicrobiales</taxon>
        <taxon>Methanospirillaceae</taxon>
        <taxon>Methanospirillum</taxon>
    </lineage>
</organism>
<gene>
    <name evidence="1" type="ORF">DLD82_01350</name>
</gene>
<name>A0A2V2NIC0_9EURY</name>
<keyword evidence="2" id="KW-1185">Reference proteome</keyword>
<dbReference type="GeneID" id="97609259"/>
<evidence type="ECO:0000313" key="2">
    <source>
        <dbReference type="Proteomes" id="UP000245934"/>
    </source>
</evidence>
<dbReference type="RefSeq" id="WP_109939302.1">
    <property type="nucleotide sequence ID" value="NZ_CP176366.1"/>
</dbReference>